<dbReference type="Proteomes" id="UP000004956">
    <property type="component" value="Unassembled WGS sequence"/>
</dbReference>
<evidence type="ECO:0000313" key="3">
    <source>
        <dbReference type="Proteomes" id="UP000004956"/>
    </source>
</evidence>
<feature type="region of interest" description="Disordered" evidence="1">
    <location>
        <begin position="19"/>
        <end position="56"/>
    </location>
</feature>
<gene>
    <name evidence="2" type="ORF">HMPREF9440_01798</name>
</gene>
<dbReference type="EMBL" id="AFBQ01000268">
    <property type="protein sequence ID" value="EHY30851.1"/>
    <property type="molecule type" value="Genomic_DNA"/>
</dbReference>
<sequence>MHSWFLLSCAGFFLGSAGKESIPKDPPRRPPSPASYGSRLGGRASRKSTPSFGRGRHGAHVVLSVYARMIAPPRGLISALSFNV</sequence>
<proteinExistence type="predicted"/>
<reference evidence="2 3" key="1">
    <citation type="submission" date="2011-11" db="EMBL/GenBank/DDBJ databases">
        <authorList>
            <person name="Weinstock G."/>
            <person name="Sodergren E."/>
            <person name="Clifton S."/>
            <person name="Fulton L."/>
            <person name="Fulton B."/>
            <person name="Courtney L."/>
            <person name="Fronick C."/>
            <person name="Harrison M."/>
            <person name="Strong C."/>
            <person name="Farmer C."/>
            <person name="Delahaunty K."/>
            <person name="Markovic C."/>
            <person name="Hall O."/>
            <person name="Minx P."/>
            <person name="Tomlinson C."/>
            <person name="Mitreva M."/>
            <person name="Hou S."/>
            <person name="Chen J."/>
            <person name="Wollam A."/>
            <person name="Pepin K.H."/>
            <person name="Johnson M."/>
            <person name="Bhonagiri V."/>
            <person name="Zhang X."/>
            <person name="Suruliraj S."/>
            <person name="Warren W."/>
            <person name="Chinwalla A."/>
            <person name="Mardis E.R."/>
            <person name="Wilson R.K."/>
        </authorList>
    </citation>
    <scope>NUCLEOTIDE SEQUENCE [LARGE SCALE GENOMIC DNA]</scope>
    <source>
        <strain evidence="2 3">YIT 11816</strain>
    </source>
</reference>
<evidence type="ECO:0000256" key="1">
    <source>
        <dbReference type="SAM" id="MobiDB-lite"/>
    </source>
</evidence>
<keyword evidence="3" id="KW-1185">Reference proteome</keyword>
<evidence type="ECO:0000313" key="2">
    <source>
        <dbReference type="EMBL" id="EHY30851.1"/>
    </source>
</evidence>
<dbReference type="PATRIC" id="fig|762967.3.peg.1416"/>
<name>H3KGC0_9BURK</name>
<protein>
    <submittedName>
        <fullName evidence="2">Uncharacterized protein</fullName>
    </submittedName>
</protein>
<accession>H3KGC0</accession>
<comment type="caution">
    <text evidence="2">The sequence shown here is derived from an EMBL/GenBank/DDBJ whole genome shotgun (WGS) entry which is preliminary data.</text>
</comment>
<dbReference type="HOGENOM" id="CLU_2526293_0_0_4"/>
<dbReference type="STRING" id="762967.HMPREF9440_01798"/>
<organism evidence="2 3">
    <name type="scientific">Sutterella parvirubra YIT 11816</name>
    <dbReference type="NCBI Taxonomy" id="762967"/>
    <lineage>
        <taxon>Bacteria</taxon>
        <taxon>Pseudomonadati</taxon>
        <taxon>Pseudomonadota</taxon>
        <taxon>Betaproteobacteria</taxon>
        <taxon>Burkholderiales</taxon>
        <taxon>Sutterellaceae</taxon>
        <taxon>Sutterella</taxon>
    </lineage>
</organism>
<dbReference type="AlphaFoldDB" id="H3KGC0"/>